<dbReference type="GO" id="GO:0012505">
    <property type="term" value="C:endomembrane system"/>
    <property type="evidence" value="ECO:0007669"/>
    <property type="project" value="UniProtKB-SubCell"/>
</dbReference>
<reference evidence="7 8" key="1">
    <citation type="submission" date="2020-08" db="EMBL/GenBank/DDBJ databases">
        <title>Genomic Encyclopedia of Type Strains, Phase IV (KMG-IV): sequencing the most valuable type-strain genomes for metagenomic binning, comparative biology and taxonomic classification.</title>
        <authorList>
            <person name="Goeker M."/>
        </authorList>
    </citation>
    <scope>NUCLEOTIDE SEQUENCE [LARGE SCALE GENOMIC DNA]</scope>
    <source>
        <strain evidence="7 8">DSM 11099</strain>
    </source>
</reference>
<evidence type="ECO:0000313" key="8">
    <source>
        <dbReference type="Proteomes" id="UP000533306"/>
    </source>
</evidence>
<dbReference type="AlphaFoldDB" id="A0A7W9S006"/>
<feature type="region of interest" description="Disordered" evidence="5">
    <location>
        <begin position="1"/>
        <end position="21"/>
    </location>
</feature>
<feature type="transmembrane region" description="Helical" evidence="6">
    <location>
        <begin position="123"/>
        <end position="139"/>
    </location>
</feature>
<proteinExistence type="predicted"/>
<dbReference type="Proteomes" id="UP000533306">
    <property type="component" value="Unassembled WGS sequence"/>
</dbReference>
<keyword evidence="2 6" id="KW-0812">Transmembrane</keyword>
<protein>
    <submittedName>
        <fullName evidence="7">Protein-S-isoprenylcysteine O-methyltransferase Ste14</fullName>
    </submittedName>
</protein>
<feature type="transmembrane region" description="Helical" evidence="6">
    <location>
        <begin position="29"/>
        <end position="49"/>
    </location>
</feature>
<evidence type="ECO:0000256" key="5">
    <source>
        <dbReference type="SAM" id="MobiDB-lite"/>
    </source>
</evidence>
<dbReference type="Gene3D" id="1.20.120.1630">
    <property type="match status" value="1"/>
</dbReference>
<keyword evidence="8" id="KW-1185">Reference proteome</keyword>
<gene>
    <name evidence="7" type="ORF">HNR59_000952</name>
</gene>
<evidence type="ECO:0000256" key="3">
    <source>
        <dbReference type="ARBA" id="ARBA00022989"/>
    </source>
</evidence>
<evidence type="ECO:0000256" key="2">
    <source>
        <dbReference type="ARBA" id="ARBA00022692"/>
    </source>
</evidence>
<name>A0A7W9S006_9HYPH</name>
<sequence length="219" mass="24075">MPAVQNATHDSGRRQQGQSLSRYQRTRRYMLAGLVVLLCALLLFGQSTFPPESVVHETIEMFGVLLIFLGIVGRLWSTLYIGGRKSAEVVTGGPYSITRNPLYVFSTVAAAGVGAQMGSFTAMFGLALLCALAFHVVILREERFLREVLGAPYEAYLARVPRFFPRLSLYDEGDTGSFQPKLLKTTLLDGLVFLLAMPFFESIDSAQMAGVLPVLFTVP</sequence>
<dbReference type="GO" id="GO:0008168">
    <property type="term" value="F:methyltransferase activity"/>
    <property type="evidence" value="ECO:0007669"/>
    <property type="project" value="UniProtKB-KW"/>
</dbReference>
<feature type="transmembrane region" description="Helical" evidence="6">
    <location>
        <begin position="61"/>
        <end position="81"/>
    </location>
</feature>
<dbReference type="EMBL" id="JACHEU010000001">
    <property type="protein sequence ID" value="MBB6011607.1"/>
    <property type="molecule type" value="Genomic_DNA"/>
</dbReference>
<organism evidence="7 8">
    <name type="scientific">Aquamicrobium lusatiense</name>
    <dbReference type="NCBI Taxonomy" id="89772"/>
    <lineage>
        <taxon>Bacteria</taxon>
        <taxon>Pseudomonadati</taxon>
        <taxon>Pseudomonadota</taxon>
        <taxon>Alphaproteobacteria</taxon>
        <taxon>Hyphomicrobiales</taxon>
        <taxon>Phyllobacteriaceae</taxon>
        <taxon>Aquamicrobium</taxon>
    </lineage>
</organism>
<evidence type="ECO:0000256" key="6">
    <source>
        <dbReference type="SAM" id="Phobius"/>
    </source>
</evidence>
<comment type="caution">
    <text evidence="7">The sequence shown here is derived from an EMBL/GenBank/DDBJ whole genome shotgun (WGS) entry which is preliminary data.</text>
</comment>
<keyword evidence="7" id="KW-0489">Methyltransferase</keyword>
<dbReference type="RefSeq" id="WP_183826704.1">
    <property type="nucleotide sequence ID" value="NZ_JACHEU010000001.1"/>
</dbReference>
<dbReference type="PANTHER" id="PTHR12714">
    <property type="entry name" value="PROTEIN-S ISOPRENYLCYSTEINE O-METHYLTRANSFERASE"/>
    <property type="match status" value="1"/>
</dbReference>
<dbReference type="Pfam" id="PF04191">
    <property type="entry name" value="PEMT"/>
    <property type="match status" value="1"/>
</dbReference>
<dbReference type="GO" id="GO:0032259">
    <property type="term" value="P:methylation"/>
    <property type="evidence" value="ECO:0007669"/>
    <property type="project" value="UniProtKB-KW"/>
</dbReference>
<keyword evidence="4 6" id="KW-0472">Membrane</keyword>
<feature type="transmembrane region" description="Helical" evidence="6">
    <location>
        <begin position="101"/>
        <end position="117"/>
    </location>
</feature>
<keyword evidence="3 6" id="KW-1133">Transmembrane helix</keyword>
<accession>A0A7W9S006</accession>
<comment type="subcellular location">
    <subcellularLocation>
        <location evidence="1">Endomembrane system</location>
        <topology evidence="1">Multi-pass membrane protein</topology>
    </subcellularLocation>
</comment>
<evidence type="ECO:0000256" key="1">
    <source>
        <dbReference type="ARBA" id="ARBA00004127"/>
    </source>
</evidence>
<evidence type="ECO:0000256" key="4">
    <source>
        <dbReference type="ARBA" id="ARBA00023136"/>
    </source>
</evidence>
<dbReference type="PANTHER" id="PTHR12714:SF9">
    <property type="entry name" value="PROTEIN-S-ISOPRENYLCYSTEINE O-METHYLTRANSFERASE"/>
    <property type="match status" value="1"/>
</dbReference>
<evidence type="ECO:0000313" key="7">
    <source>
        <dbReference type="EMBL" id="MBB6011607.1"/>
    </source>
</evidence>
<keyword evidence="7" id="KW-0808">Transferase</keyword>
<dbReference type="InterPro" id="IPR007318">
    <property type="entry name" value="Phopholipid_MeTrfase"/>
</dbReference>